<evidence type="ECO:0000256" key="2">
    <source>
        <dbReference type="ARBA" id="ARBA00007977"/>
    </source>
</evidence>
<dbReference type="InterPro" id="IPR018383">
    <property type="entry name" value="UPF0324_pro"/>
</dbReference>
<dbReference type="RefSeq" id="WP_120147861.1">
    <property type="nucleotide sequence ID" value="NZ_QZVT01000002.1"/>
</dbReference>
<comment type="caution">
    <text evidence="9">The sequence shown here is derived from an EMBL/GenBank/DDBJ whole genome shotgun (WGS) entry which is preliminary data.</text>
</comment>
<dbReference type="EMBL" id="QZVT01000002">
    <property type="protein sequence ID" value="RJT82043.1"/>
    <property type="molecule type" value="Genomic_DNA"/>
</dbReference>
<keyword evidence="5 8" id="KW-1133">Transmembrane helix</keyword>
<comment type="similarity">
    <text evidence="2">Belongs to the UPF0324 family.</text>
</comment>
<keyword evidence="6 8" id="KW-0472">Membrane</keyword>
<gene>
    <name evidence="9" type="ORF">D6T63_04710</name>
</gene>
<proteinExistence type="inferred from homology"/>
<feature type="transmembrane region" description="Helical" evidence="8">
    <location>
        <begin position="163"/>
        <end position="183"/>
    </location>
</feature>
<feature type="region of interest" description="Disordered" evidence="7">
    <location>
        <begin position="250"/>
        <end position="269"/>
    </location>
</feature>
<feature type="transmembrane region" description="Helical" evidence="8">
    <location>
        <begin position="100"/>
        <end position="118"/>
    </location>
</feature>
<evidence type="ECO:0000256" key="4">
    <source>
        <dbReference type="ARBA" id="ARBA00022692"/>
    </source>
</evidence>
<evidence type="ECO:0000256" key="7">
    <source>
        <dbReference type="SAM" id="MobiDB-lite"/>
    </source>
</evidence>
<feature type="transmembrane region" description="Helical" evidence="8">
    <location>
        <begin position="76"/>
        <end position="94"/>
    </location>
</feature>
<comment type="subcellular location">
    <subcellularLocation>
        <location evidence="1">Cell membrane</location>
        <topology evidence="1">Multi-pass membrane protein</topology>
    </subcellularLocation>
</comment>
<evidence type="ECO:0000313" key="10">
    <source>
        <dbReference type="Proteomes" id="UP000272560"/>
    </source>
</evidence>
<feature type="transmembrane region" description="Helical" evidence="8">
    <location>
        <begin position="130"/>
        <end position="151"/>
    </location>
</feature>
<dbReference type="Pfam" id="PF03601">
    <property type="entry name" value="Cons_hypoth698"/>
    <property type="match status" value="1"/>
</dbReference>
<feature type="transmembrane region" description="Helical" evidence="8">
    <location>
        <begin position="282"/>
        <end position="299"/>
    </location>
</feature>
<dbReference type="AlphaFoldDB" id="A0A3A5M934"/>
<dbReference type="GO" id="GO:0005886">
    <property type="term" value="C:plasma membrane"/>
    <property type="evidence" value="ECO:0007669"/>
    <property type="project" value="UniProtKB-SubCell"/>
</dbReference>
<evidence type="ECO:0000256" key="6">
    <source>
        <dbReference type="ARBA" id="ARBA00023136"/>
    </source>
</evidence>
<dbReference type="Proteomes" id="UP000272560">
    <property type="component" value="Unassembled WGS sequence"/>
</dbReference>
<feature type="transmembrane region" description="Helical" evidence="8">
    <location>
        <begin position="311"/>
        <end position="329"/>
    </location>
</feature>
<evidence type="ECO:0000256" key="1">
    <source>
        <dbReference type="ARBA" id="ARBA00004651"/>
    </source>
</evidence>
<keyword evidence="4 8" id="KW-0812">Transmembrane</keyword>
<evidence type="ECO:0000256" key="5">
    <source>
        <dbReference type="ARBA" id="ARBA00022989"/>
    </source>
</evidence>
<feature type="transmembrane region" description="Helical" evidence="8">
    <location>
        <begin position="36"/>
        <end position="55"/>
    </location>
</feature>
<evidence type="ECO:0000256" key="8">
    <source>
        <dbReference type="SAM" id="Phobius"/>
    </source>
</evidence>
<name>A0A3A5M934_9MICC</name>
<keyword evidence="10" id="KW-1185">Reference proteome</keyword>
<accession>A0A3A5M934</accession>
<dbReference type="OrthoDB" id="9766798at2"/>
<dbReference type="PANTHER" id="PTHR30106">
    <property type="entry name" value="INNER MEMBRANE PROTEIN YEIH-RELATED"/>
    <property type="match status" value="1"/>
</dbReference>
<evidence type="ECO:0000313" key="9">
    <source>
        <dbReference type="EMBL" id="RJT82043.1"/>
    </source>
</evidence>
<evidence type="ECO:0000256" key="3">
    <source>
        <dbReference type="ARBA" id="ARBA00022475"/>
    </source>
</evidence>
<sequence length="364" mass="36878">MRNTGRTPKTREPWLTAWLPGLLVMAAGVTASLALASLQTLLGALVVALLLGILLGNSSLYSEGLRTGVGGGTKRLLRAGVVLLGLQLALPDIFALGPQVVLLIVACVAVSFYSTLWLGQRFGLTRTGSLLMAAGFSICGASAVAGVQGIVDADDDEVASAVAMVTLYGSLMIVALPLLNAVIGLDGSRFGIWSGLAVHEVAQVVAVASTAGTVALASATVVKLGRVLMLAPVAAVASIGERRRATAAAAAPSFPEGTPNSSGMSGRGARADLRAARRTTPLIPLFVVGFLAMVVLRSLDVLPQPLLDTGRTLTTILLAAGMFGLGAGIDIRQLLRTGGRFAAVGAASTLLLAGVSLLGVVVLA</sequence>
<feature type="transmembrane region" description="Helical" evidence="8">
    <location>
        <begin position="341"/>
        <end position="363"/>
    </location>
</feature>
<protein>
    <submittedName>
        <fullName evidence="9">Putative sulfate exporter family transporter</fullName>
    </submittedName>
</protein>
<organism evidence="9 10">
    <name type="scientific">Arthrobacter cheniae</name>
    <dbReference type="NCBI Taxonomy" id="1258888"/>
    <lineage>
        <taxon>Bacteria</taxon>
        <taxon>Bacillati</taxon>
        <taxon>Actinomycetota</taxon>
        <taxon>Actinomycetes</taxon>
        <taxon>Micrococcales</taxon>
        <taxon>Micrococcaceae</taxon>
        <taxon>Arthrobacter</taxon>
    </lineage>
</organism>
<dbReference type="PANTHER" id="PTHR30106:SF2">
    <property type="entry name" value="UPF0324 INNER MEMBRANE PROTEIN YEIH"/>
    <property type="match status" value="1"/>
</dbReference>
<reference evidence="9 10" key="1">
    <citation type="submission" date="2018-09" db="EMBL/GenBank/DDBJ databases">
        <title>Novel species of Arthrobacter.</title>
        <authorList>
            <person name="Liu Q."/>
            <person name="Xin Y.-H."/>
        </authorList>
    </citation>
    <scope>NUCLEOTIDE SEQUENCE [LARGE SCALE GENOMIC DNA]</scope>
    <source>
        <strain evidence="9 10">Hz2</strain>
    </source>
</reference>
<keyword evidence="3" id="KW-1003">Cell membrane</keyword>